<name>C5LGJ8_PERM5</name>
<sequence length="96" mass="10204">MGTWIANWRLDKVPVGASRLLAWSKIAAPVAAANKRMSIREAAEGSVVAGTRFPSAGDDAIAVVDEVACHPTDSSILAVTGEGIFKLYRSVYERVS</sequence>
<evidence type="ECO:0000313" key="2">
    <source>
        <dbReference type="Proteomes" id="UP000007800"/>
    </source>
</evidence>
<protein>
    <submittedName>
        <fullName evidence="1">Uncharacterized protein</fullName>
    </submittedName>
</protein>
<evidence type="ECO:0000313" key="1">
    <source>
        <dbReference type="EMBL" id="EER04184.1"/>
    </source>
</evidence>
<dbReference type="GeneID" id="9045586"/>
<keyword evidence="2" id="KW-1185">Reference proteome</keyword>
<dbReference type="Proteomes" id="UP000007800">
    <property type="component" value="Unassembled WGS sequence"/>
</dbReference>
<proteinExistence type="predicted"/>
<dbReference type="RefSeq" id="XP_002772368.1">
    <property type="nucleotide sequence ID" value="XM_002772322.1"/>
</dbReference>
<accession>C5LGJ8</accession>
<dbReference type="AlphaFoldDB" id="C5LGJ8"/>
<gene>
    <name evidence="1" type="ORF">Pmar_PMAR019602</name>
</gene>
<dbReference type="EMBL" id="GG681830">
    <property type="protein sequence ID" value="EER04184.1"/>
    <property type="molecule type" value="Genomic_DNA"/>
</dbReference>
<organism evidence="2">
    <name type="scientific">Perkinsus marinus (strain ATCC 50983 / TXsc)</name>
    <dbReference type="NCBI Taxonomy" id="423536"/>
    <lineage>
        <taxon>Eukaryota</taxon>
        <taxon>Sar</taxon>
        <taxon>Alveolata</taxon>
        <taxon>Perkinsozoa</taxon>
        <taxon>Perkinsea</taxon>
        <taxon>Perkinsida</taxon>
        <taxon>Perkinsidae</taxon>
        <taxon>Perkinsus</taxon>
    </lineage>
</organism>
<dbReference type="InParanoid" id="C5LGJ8"/>
<reference evidence="1 2" key="1">
    <citation type="submission" date="2008-07" db="EMBL/GenBank/DDBJ databases">
        <authorList>
            <person name="El-Sayed N."/>
            <person name="Caler E."/>
            <person name="Inman J."/>
            <person name="Amedeo P."/>
            <person name="Hass B."/>
            <person name="Wortman J."/>
        </authorList>
    </citation>
    <scope>NUCLEOTIDE SEQUENCE [LARGE SCALE GENOMIC DNA]</scope>
    <source>
        <strain evidence="2">ATCC 50983 / TXsc</strain>
    </source>
</reference>